<name>A0A840AKT5_9HYPH</name>
<accession>A0A840AKT5</accession>
<evidence type="ECO:0000313" key="10">
    <source>
        <dbReference type="Proteomes" id="UP000553963"/>
    </source>
</evidence>
<dbReference type="InterPro" id="IPR051790">
    <property type="entry name" value="Cytochrome_c-biogenesis_DsbD"/>
</dbReference>
<dbReference type="PANTHER" id="PTHR31272">
    <property type="entry name" value="CYTOCHROME C-TYPE BIOGENESIS PROTEIN HI_1454-RELATED"/>
    <property type="match status" value="1"/>
</dbReference>
<feature type="transmembrane region" description="Helical" evidence="7">
    <location>
        <begin position="214"/>
        <end position="235"/>
    </location>
</feature>
<dbReference type="AlphaFoldDB" id="A0A840AKT5"/>
<evidence type="ECO:0000259" key="8">
    <source>
        <dbReference type="Pfam" id="PF02683"/>
    </source>
</evidence>
<dbReference type="EMBL" id="JACIDS010000001">
    <property type="protein sequence ID" value="MBB3929096.1"/>
    <property type="molecule type" value="Genomic_DNA"/>
</dbReference>
<evidence type="ECO:0000256" key="2">
    <source>
        <dbReference type="ARBA" id="ARBA00006143"/>
    </source>
</evidence>
<dbReference type="GO" id="GO:0017004">
    <property type="term" value="P:cytochrome complex assembly"/>
    <property type="evidence" value="ECO:0007669"/>
    <property type="project" value="UniProtKB-KW"/>
</dbReference>
<feature type="transmembrane region" description="Helical" evidence="7">
    <location>
        <begin position="6"/>
        <end position="33"/>
    </location>
</feature>
<feature type="transmembrane region" description="Helical" evidence="7">
    <location>
        <begin position="131"/>
        <end position="160"/>
    </location>
</feature>
<evidence type="ECO:0000256" key="3">
    <source>
        <dbReference type="ARBA" id="ARBA00022692"/>
    </source>
</evidence>
<feature type="transmembrane region" description="Helical" evidence="7">
    <location>
        <begin position="54"/>
        <end position="78"/>
    </location>
</feature>
<feature type="transmembrane region" description="Helical" evidence="7">
    <location>
        <begin position="172"/>
        <end position="194"/>
    </location>
</feature>
<evidence type="ECO:0000256" key="4">
    <source>
        <dbReference type="ARBA" id="ARBA00022748"/>
    </source>
</evidence>
<dbReference type="GO" id="GO:0016020">
    <property type="term" value="C:membrane"/>
    <property type="evidence" value="ECO:0007669"/>
    <property type="project" value="UniProtKB-SubCell"/>
</dbReference>
<evidence type="ECO:0000313" key="9">
    <source>
        <dbReference type="EMBL" id="MBB3929096.1"/>
    </source>
</evidence>
<evidence type="ECO:0000256" key="7">
    <source>
        <dbReference type="SAM" id="Phobius"/>
    </source>
</evidence>
<dbReference type="InterPro" id="IPR003834">
    <property type="entry name" value="Cyt_c_assmbl_TM_dom"/>
</dbReference>
<keyword evidence="4" id="KW-0201">Cytochrome c-type biogenesis</keyword>
<evidence type="ECO:0000256" key="6">
    <source>
        <dbReference type="ARBA" id="ARBA00023136"/>
    </source>
</evidence>
<dbReference type="RefSeq" id="WP_183396793.1">
    <property type="nucleotide sequence ID" value="NZ_JACIDS010000001.1"/>
</dbReference>
<reference evidence="9 10" key="1">
    <citation type="submission" date="2020-08" db="EMBL/GenBank/DDBJ databases">
        <title>Genomic Encyclopedia of Type Strains, Phase IV (KMG-IV): sequencing the most valuable type-strain genomes for metagenomic binning, comparative biology and taxonomic classification.</title>
        <authorList>
            <person name="Goeker M."/>
        </authorList>
    </citation>
    <scope>NUCLEOTIDE SEQUENCE [LARGE SCALE GENOMIC DNA]</scope>
    <source>
        <strain evidence="9 10">DSM 25966</strain>
    </source>
</reference>
<evidence type="ECO:0000256" key="1">
    <source>
        <dbReference type="ARBA" id="ARBA00004141"/>
    </source>
</evidence>
<comment type="caution">
    <text evidence="9">The sequence shown here is derived from an EMBL/GenBank/DDBJ whole genome shotgun (WGS) entry which is preliminary data.</text>
</comment>
<comment type="similarity">
    <text evidence="2">Belongs to the DsbD family.</text>
</comment>
<sequence>MTSDVTLWGALIAGLLSFVSPCVLPLVPPYLCYVTGLTLEEVTDGLAERRVRRIVISSSAAFVLGFTTVFVLLGATASVFGRLVARYQDIFAIVAGLVIIVMGLHFLGLFRFGFLQREARIRVDNQPAGLLGAYVLGLAFAFGWTPCIGPVLAAILAVAGSTETVGRGAGLLAIYSLGLGIPFMIAAAFAETFITHMRRFRRHMPKVEKVMGGFLVLTGVLFLTGQMTRISFFLLEMFPALQQIG</sequence>
<keyword evidence="6 7" id="KW-0472">Membrane</keyword>
<dbReference type="Pfam" id="PF02683">
    <property type="entry name" value="DsbD_TM"/>
    <property type="match status" value="1"/>
</dbReference>
<feature type="transmembrane region" description="Helical" evidence="7">
    <location>
        <begin position="90"/>
        <end position="110"/>
    </location>
</feature>
<feature type="domain" description="Cytochrome C biogenesis protein transmembrane" evidence="8">
    <location>
        <begin position="6"/>
        <end position="220"/>
    </location>
</feature>
<gene>
    <name evidence="9" type="ORF">GGR25_000115</name>
</gene>
<evidence type="ECO:0000256" key="5">
    <source>
        <dbReference type="ARBA" id="ARBA00022989"/>
    </source>
</evidence>
<keyword evidence="3 7" id="KW-0812">Transmembrane</keyword>
<comment type="subcellular location">
    <subcellularLocation>
        <location evidence="1">Membrane</location>
        <topology evidence="1">Multi-pass membrane protein</topology>
    </subcellularLocation>
</comment>
<protein>
    <submittedName>
        <fullName evidence="9">Cytochrome c-type biogenesis protein</fullName>
    </submittedName>
</protein>
<dbReference type="PANTHER" id="PTHR31272:SF4">
    <property type="entry name" value="CYTOCHROME C-TYPE BIOGENESIS PROTEIN HI_1454-RELATED"/>
    <property type="match status" value="1"/>
</dbReference>
<organism evidence="9 10">
    <name type="scientific">Kaistia hirudinis</name>
    <dbReference type="NCBI Taxonomy" id="1293440"/>
    <lineage>
        <taxon>Bacteria</taxon>
        <taxon>Pseudomonadati</taxon>
        <taxon>Pseudomonadota</taxon>
        <taxon>Alphaproteobacteria</taxon>
        <taxon>Hyphomicrobiales</taxon>
        <taxon>Kaistiaceae</taxon>
        <taxon>Kaistia</taxon>
    </lineage>
</organism>
<keyword evidence="10" id="KW-1185">Reference proteome</keyword>
<dbReference type="Proteomes" id="UP000553963">
    <property type="component" value="Unassembled WGS sequence"/>
</dbReference>
<proteinExistence type="inferred from homology"/>
<keyword evidence="5 7" id="KW-1133">Transmembrane helix</keyword>